<name>A0AAV4SC26_9ARAC</name>
<proteinExistence type="predicted"/>
<protein>
    <submittedName>
        <fullName evidence="2">Uncharacterized protein</fullName>
    </submittedName>
</protein>
<sequence>MQKPAILVRTLLAEDDTLKEEAIVIENKLDENLRIEIYKEVKKWYGSIEYQISCLWKAISEIRKISISDCDEDSSSSESAPSTRSRFSRLRITDDIEEGGLYESTKDEVEMSTSAVMSCTSLLEETPEVESFDSEKKRTASPTFDPSLPGPSGYGQITCADMLYDGKCLKRMEPIEEKESDEIEESSSEYDVPCSDNPVSPTPVGGMPSNTRRLMNISPFELQKKQEQIAYYFPESMASTPPSSPEMFDMDILGFEPVIISDTESDASDSSSAACSSSSSDERSFESFRIEPVKEDKPFENLKKFLQAKSVKRKIECSSSVLPSTTISSSMQNTSEASSVHEPKAQTNEESLELEAGRKRKKIKLEEIAPASNLPGTSISSSSACKSIESDVKGLEEPKSGKKRKRKTKCSPVLPMITISSGMRNTSEASSVHEHNIESDVRGLEEPKSGKKRKRKTKCSSVLTLTTIRSSMRNTSEASSVHEHKY</sequence>
<evidence type="ECO:0000313" key="2">
    <source>
        <dbReference type="EMBL" id="GIY31549.1"/>
    </source>
</evidence>
<feature type="region of interest" description="Disordered" evidence="1">
    <location>
        <begin position="178"/>
        <end position="209"/>
    </location>
</feature>
<feature type="compositionally biased region" description="Low complexity" evidence="1">
    <location>
        <begin position="378"/>
        <end position="387"/>
    </location>
</feature>
<feature type="region of interest" description="Disordered" evidence="1">
    <location>
        <begin position="125"/>
        <end position="152"/>
    </location>
</feature>
<feature type="compositionally biased region" description="Low complexity" evidence="1">
    <location>
        <begin position="76"/>
        <end position="85"/>
    </location>
</feature>
<feature type="compositionally biased region" description="Polar residues" evidence="1">
    <location>
        <begin position="418"/>
        <end position="430"/>
    </location>
</feature>
<comment type="caution">
    <text evidence="2">The sequence shown here is derived from an EMBL/GenBank/DDBJ whole genome shotgun (WGS) entry which is preliminary data.</text>
</comment>
<feature type="compositionally biased region" description="Basic and acidic residues" evidence="1">
    <location>
        <begin position="280"/>
        <end position="292"/>
    </location>
</feature>
<feature type="compositionally biased region" description="Acidic residues" evidence="1">
    <location>
        <begin position="178"/>
        <end position="188"/>
    </location>
</feature>
<gene>
    <name evidence="2" type="ORF">CDAR_179411</name>
</gene>
<evidence type="ECO:0000256" key="1">
    <source>
        <dbReference type="SAM" id="MobiDB-lite"/>
    </source>
</evidence>
<feature type="region of interest" description="Disordered" evidence="1">
    <location>
        <begin position="70"/>
        <end position="89"/>
    </location>
</feature>
<reference evidence="2 3" key="1">
    <citation type="submission" date="2021-06" db="EMBL/GenBank/DDBJ databases">
        <title>Caerostris darwini draft genome.</title>
        <authorList>
            <person name="Kono N."/>
            <person name="Arakawa K."/>
        </authorList>
    </citation>
    <scope>NUCLEOTIDE SEQUENCE [LARGE SCALE GENOMIC DNA]</scope>
</reference>
<keyword evidence="3" id="KW-1185">Reference proteome</keyword>
<feature type="compositionally biased region" description="Low complexity" evidence="1">
    <location>
        <begin position="268"/>
        <end position="279"/>
    </location>
</feature>
<dbReference type="AlphaFoldDB" id="A0AAV4SC26"/>
<evidence type="ECO:0000313" key="3">
    <source>
        <dbReference type="Proteomes" id="UP001054837"/>
    </source>
</evidence>
<organism evidence="2 3">
    <name type="scientific">Caerostris darwini</name>
    <dbReference type="NCBI Taxonomy" id="1538125"/>
    <lineage>
        <taxon>Eukaryota</taxon>
        <taxon>Metazoa</taxon>
        <taxon>Ecdysozoa</taxon>
        <taxon>Arthropoda</taxon>
        <taxon>Chelicerata</taxon>
        <taxon>Arachnida</taxon>
        <taxon>Araneae</taxon>
        <taxon>Araneomorphae</taxon>
        <taxon>Entelegynae</taxon>
        <taxon>Araneoidea</taxon>
        <taxon>Araneidae</taxon>
        <taxon>Caerostris</taxon>
    </lineage>
</organism>
<accession>A0AAV4SC26</accession>
<dbReference type="EMBL" id="BPLQ01007680">
    <property type="protein sequence ID" value="GIY31549.1"/>
    <property type="molecule type" value="Genomic_DNA"/>
</dbReference>
<feature type="compositionally biased region" description="Basic and acidic residues" evidence="1">
    <location>
        <begin position="431"/>
        <end position="449"/>
    </location>
</feature>
<feature type="region of interest" description="Disordered" evidence="1">
    <location>
        <begin position="263"/>
        <end position="292"/>
    </location>
</feature>
<feature type="compositionally biased region" description="Polar residues" evidence="1">
    <location>
        <begin position="462"/>
        <end position="479"/>
    </location>
</feature>
<feature type="region of interest" description="Disordered" evidence="1">
    <location>
        <begin position="322"/>
        <end position="486"/>
    </location>
</feature>
<feature type="compositionally biased region" description="Basic and acidic residues" evidence="1">
    <location>
        <begin position="388"/>
        <end position="400"/>
    </location>
</feature>
<dbReference type="Proteomes" id="UP001054837">
    <property type="component" value="Unassembled WGS sequence"/>
</dbReference>